<evidence type="ECO:0000259" key="2">
    <source>
        <dbReference type="PROSITE" id="PS50937"/>
    </source>
</evidence>
<feature type="domain" description="HTH merR-type" evidence="2">
    <location>
        <begin position="2"/>
        <end position="71"/>
    </location>
</feature>
<dbReference type="SUPFAM" id="SSF46955">
    <property type="entry name" value="Putative DNA-binding domain"/>
    <property type="match status" value="1"/>
</dbReference>
<dbReference type="Proteomes" id="UP000650424">
    <property type="component" value="Unassembled WGS sequence"/>
</dbReference>
<dbReference type="PROSITE" id="PS50937">
    <property type="entry name" value="HTH_MERR_2"/>
    <property type="match status" value="1"/>
</dbReference>
<dbReference type="InterPro" id="IPR000551">
    <property type="entry name" value="MerR-type_HTH_dom"/>
</dbReference>
<keyword evidence="4" id="KW-1185">Reference proteome</keyword>
<name>A0ABR6ZPQ9_9BURK</name>
<evidence type="ECO:0000256" key="1">
    <source>
        <dbReference type="ARBA" id="ARBA00023125"/>
    </source>
</evidence>
<dbReference type="InterPro" id="IPR009061">
    <property type="entry name" value="DNA-bd_dom_put_sf"/>
</dbReference>
<dbReference type="PROSITE" id="PS00552">
    <property type="entry name" value="HTH_MERR_1"/>
    <property type="match status" value="1"/>
</dbReference>
<dbReference type="SMART" id="SM00422">
    <property type="entry name" value="HTH_MERR"/>
    <property type="match status" value="1"/>
</dbReference>
<dbReference type="EMBL" id="JACOGF010000004">
    <property type="protein sequence ID" value="MBC3917871.1"/>
    <property type="molecule type" value="Genomic_DNA"/>
</dbReference>
<evidence type="ECO:0000313" key="4">
    <source>
        <dbReference type="Proteomes" id="UP000650424"/>
    </source>
</evidence>
<dbReference type="RefSeq" id="WP_186947105.1">
    <property type="nucleotide sequence ID" value="NZ_JACOGF010000004.1"/>
</dbReference>
<gene>
    <name evidence="3" type="ORF">H8L32_10335</name>
</gene>
<accession>A0ABR6ZPQ9</accession>
<keyword evidence="1" id="KW-0238">DNA-binding</keyword>
<reference evidence="3 4" key="1">
    <citation type="submission" date="2020-08" db="EMBL/GenBank/DDBJ databases">
        <title>Novel species isolated from subtropical streams in China.</title>
        <authorList>
            <person name="Lu H."/>
        </authorList>
    </citation>
    <scope>NUCLEOTIDE SEQUENCE [LARGE SCALE GENOMIC DNA]</scope>
    <source>
        <strain evidence="3 4">CY18W</strain>
    </source>
</reference>
<dbReference type="PANTHER" id="PTHR30204">
    <property type="entry name" value="REDOX-CYCLING DRUG-SENSING TRANSCRIPTIONAL ACTIVATOR SOXR"/>
    <property type="match status" value="1"/>
</dbReference>
<dbReference type="InterPro" id="IPR047057">
    <property type="entry name" value="MerR_fam"/>
</dbReference>
<sequence length="346" mass="38910">MTLKIGELAKRAGLTVRALHHYDKIGLLSPTIRADNTYRLYDEDDVLRLYRIQALRRLQLSLDEIRTILDDPHVSMSDIIRQQISLMEKQAHNALTLRDHLLHLSDRLADQQLPVVDDWLTALEMTVNSEKYFTPTELQALRRQPKTGGAVDKSALILALHDLMKKQVSPQDALAQSLSQRWLQCMQDESGGDAAILIRFYQMQSAETALQLFSGLDRATLDYMVRALACASLPVYAAYCQPDEMEILRQHCLTDAAAWPPLIAALHLECVAGTRVSNPKVQKLAIAWQTLSLKKAGARAGLQKKIQQVFAERTELRMGIDNRLFAYIQSALRNLNASQTGLAATR</sequence>
<protein>
    <submittedName>
        <fullName evidence="3">MerR family transcriptional regulator</fullName>
    </submittedName>
</protein>
<comment type="caution">
    <text evidence="3">The sequence shown here is derived from an EMBL/GenBank/DDBJ whole genome shotgun (WGS) entry which is preliminary data.</text>
</comment>
<dbReference type="Gene3D" id="1.10.1660.10">
    <property type="match status" value="1"/>
</dbReference>
<evidence type="ECO:0000313" key="3">
    <source>
        <dbReference type="EMBL" id="MBC3917871.1"/>
    </source>
</evidence>
<organism evidence="3 4">
    <name type="scientific">Undibacterium hunanense</name>
    <dbReference type="NCBI Taxonomy" id="2762292"/>
    <lineage>
        <taxon>Bacteria</taxon>
        <taxon>Pseudomonadati</taxon>
        <taxon>Pseudomonadota</taxon>
        <taxon>Betaproteobacteria</taxon>
        <taxon>Burkholderiales</taxon>
        <taxon>Oxalobacteraceae</taxon>
        <taxon>Undibacterium</taxon>
    </lineage>
</organism>
<dbReference type="PRINTS" id="PR00040">
    <property type="entry name" value="HTHMERR"/>
</dbReference>
<dbReference type="PANTHER" id="PTHR30204:SF90">
    <property type="entry name" value="HTH-TYPE TRANSCRIPTIONAL ACTIVATOR MTA"/>
    <property type="match status" value="1"/>
</dbReference>
<proteinExistence type="predicted"/>
<dbReference type="Pfam" id="PF13411">
    <property type="entry name" value="MerR_1"/>
    <property type="match status" value="1"/>
</dbReference>